<reference evidence="1 2" key="1">
    <citation type="submission" date="2020-08" db="EMBL/GenBank/DDBJ databases">
        <title>Genomic Encyclopedia of Type Strains, Phase III (KMG-III): the genomes of soil and plant-associated and newly described type strains.</title>
        <authorList>
            <person name="Whitman W."/>
        </authorList>
    </citation>
    <scope>NUCLEOTIDE SEQUENCE [LARGE SCALE GENOMIC DNA]</scope>
    <source>
        <strain evidence="1 2">CECT 8640</strain>
    </source>
</reference>
<dbReference type="AlphaFoldDB" id="A0A841CQ25"/>
<sequence>MHNRTVPRAPADDPEAVELMRTYLTDIIDRHHGRPATDAEVDQAVVEDPVDDLDAFFVARHHGRPLGCAGSGWSARKPPS</sequence>
<dbReference type="Proteomes" id="UP000547510">
    <property type="component" value="Unassembled WGS sequence"/>
</dbReference>
<gene>
    <name evidence="1" type="ORF">FHS29_006020</name>
</gene>
<evidence type="ECO:0000313" key="1">
    <source>
        <dbReference type="EMBL" id="MBB5959399.1"/>
    </source>
</evidence>
<dbReference type="RefSeq" id="WP_312865155.1">
    <property type="nucleotide sequence ID" value="NZ_JACHJN010000011.1"/>
</dbReference>
<evidence type="ECO:0000313" key="2">
    <source>
        <dbReference type="Proteomes" id="UP000547510"/>
    </source>
</evidence>
<organism evidence="1 2">
    <name type="scientific">Saccharothrix tamanrassetensis</name>
    <dbReference type="NCBI Taxonomy" id="1051531"/>
    <lineage>
        <taxon>Bacteria</taxon>
        <taxon>Bacillati</taxon>
        <taxon>Actinomycetota</taxon>
        <taxon>Actinomycetes</taxon>
        <taxon>Pseudonocardiales</taxon>
        <taxon>Pseudonocardiaceae</taxon>
        <taxon>Saccharothrix</taxon>
    </lineage>
</organism>
<name>A0A841CQ25_9PSEU</name>
<dbReference type="EMBL" id="JACHJN010000011">
    <property type="protein sequence ID" value="MBB5959399.1"/>
    <property type="molecule type" value="Genomic_DNA"/>
</dbReference>
<comment type="caution">
    <text evidence="1">The sequence shown here is derived from an EMBL/GenBank/DDBJ whole genome shotgun (WGS) entry which is preliminary data.</text>
</comment>
<keyword evidence="2" id="KW-1185">Reference proteome</keyword>
<accession>A0A841CQ25</accession>
<protein>
    <submittedName>
        <fullName evidence="1">Uncharacterized protein</fullName>
    </submittedName>
</protein>
<proteinExistence type="predicted"/>